<name>A0ACB8QSF1_9AGAM</name>
<proteinExistence type="predicted"/>
<keyword evidence="2" id="KW-1185">Reference proteome</keyword>
<protein>
    <submittedName>
        <fullName evidence="1">Uncharacterized protein</fullName>
    </submittedName>
</protein>
<comment type="caution">
    <text evidence="1">The sequence shown here is derived from an EMBL/GenBank/DDBJ whole genome shotgun (WGS) entry which is preliminary data.</text>
</comment>
<organism evidence="1 2">
    <name type="scientific">Vararia minispora EC-137</name>
    <dbReference type="NCBI Taxonomy" id="1314806"/>
    <lineage>
        <taxon>Eukaryota</taxon>
        <taxon>Fungi</taxon>
        <taxon>Dikarya</taxon>
        <taxon>Basidiomycota</taxon>
        <taxon>Agaricomycotina</taxon>
        <taxon>Agaricomycetes</taxon>
        <taxon>Russulales</taxon>
        <taxon>Lachnocladiaceae</taxon>
        <taxon>Vararia</taxon>
    </lineage>
</organism>
<reference evidence="1" key="2">
    <citation type="journal article" date="2022" name="New Phytol.">
        <title>Evolutionary transition to the ectomycorrhizal habit in the genomes of a hyperdiverse lineage of mushroom-forming fungi.</title>
        <authorList>
            <person name="Looney B."/>
            <person name="Miyauchi S."/>
            <person name="Morin E."/>
            <person name="Drula E."/>
            <person name="Courty P.E."/>
            <person name="Kohler A."/>
            <person name="Kuo A."/>
            <person name="LaButti K."/>
            <person name="Pangilinan J."/>
            <person name="Lipzen A."/>
            <person name="Riley R."/>
            <person name="Andreopoulos W."/>
            <person name="He G."/>
            <person name="Johnson J."/>
            <person name="Nolan M."/>
            <person name="Tritt A."/>
            <person name="Barry K.W."/>
            <person name="Grigoriev I.V."/>
            <person name="Nagy L.G."/>
            <person name="Hibbett D."/>
            <person name="Henrissat B."/>
            <person name="Matheny P.B."/>
            <person name="Labbe J."/>
            <person name="Martin F.M."/>
        </authorList>
    </citation>
    <scope>NUCLEOTIDE SEQUENCE</scope>
    <source>
        <strain evidence="1">EC-137</strain>
    </source>
</reference>
<evidence type="ECO:0000313" key="2">
    <source>
        <dbReference type="Proteomes" id="UP000814128"/>
    </source>
</evidence>
<dbReference type="Proteomes" id="UP000814128">
    <property type="component" value="Unassembled WGS sequence"/>
</dbReference>
<gene>
    <name evidence="1" type="ORF">K488DRAFT_69034</name>
</gene>
<sequence length="141" mass="15742">MYPEGPPHLSQAYPHSQPYAPPPPPQHSYGYPPSGLPPYYQHQPCNSYPQHSAPPVRTQAPSFKSIAHEYNQHVKVHITANVWVVGVIIAVLDAANKVQTRCALLQLFGTACEYRVEYKSPTTGHVVQRDVPTAELRPYDC</sequence>
<dbReference type="EMBL" id="MU273498">
    <property type="protein sequence ID" value="KAI0034550.1"/>
    <property type="molecule type" value="Genomic_DNA"/>
</dbReference>
<reference evidence="1" key="1">
    <citation type="submission" date="2021-02" db="EMBL/GenBank/DDBJ databases">
        <authorList>
            <consortium name="DOE Joint Genome Institute"/>
            <person name="Ahrendt S."/>
            <person name="Looney B.P."/>
            <person name="Miyauchi S."/>
            <person name="Morin E."/>
            <person name="Drula E."/>
            <person name="Courty P.E."/>
            <person name="Chicoki N."/>
            <person name="Fauchery L."/>
            <person name="Kohler A."/>
            <person name="Kuo A."/>
            <person name="Labutti K."/>
            <person name="Pangilinan J."/>
            <person name="Lipzen A."/>
            <person name="Riley R."/>
            <person name="Andreopoulos W."/>
            <person name="He G."/>
            <person name="Johnson J."/>
            <person name="Barry K.W."/>
            <person name="Grigoriev I.V."/>
            <person name="Nagy L."/>
            <person name="Hibbett D."/>
            <person name="Henrissat B."/>
            <person name="Matheny P.B."/>
            <person name="Labbe J."/>
            <person name="Martin F."/>
        </authorList>
    </citation>
    <scope>NUCLEOTIDE SEQUENCE</scope>
    <source>
        <strain evidence="1">EC-137</strain>
    </source>
</reference>
<evidence type="ECO:0000313" key="1">
    <source>
        <dbReference type="EMBL" id="KAI0034550.1"/>
    </source>
</evidence>
<accession>A0ACB8QSF1</accession>